<reference evidence="1" key="1">
    <citation type="submission" date="2019-03" db="EMBL/GenBank/DDBJ databases">
        <title>Lake Tanganyika Metagenome-Assembled Genomes (MAGs).</title>
        <authorList>
            <person name="Tran P."/>
        </authorList>
    </citation>
    <scope>NUCLEOTIDE SEQUENCE</scope>
    <source>
        <strain evidence="1">M_DeepCast_400m_m2_100</strain>
    </source>
</reference>
<sequence>VRFGPFLPSRRAWARARCRFVGYVLDFDPTRRADVSAARRELGYGPGPLVVCAVGGTAIGRELLELCGAAFPILQRAMPEVQMILVGGPRLDRSGLRVPPGVSVVGYVPALHRHLAACDLAVVQGGGTVTLELTALRRPFIFFPIEGHCEQEVHVAGRLARHRAGIGLRQSATDPAGLAEVMRDALASPAQWGAIPVQGARLAAEAIRGLL</sequence>
<dbReference type="SUPFAM" id="SSF53756">
    <property type="entry name" value="UDP-Glycosyltransferase/glycogen phosphorylase"/>
    <property type="match status" value="1"/>
</dbReference>
<name>A0A938BMX4_UNCEI</name>
<organism evidence="1 2">
    <name type="scientific">Eiseniibacteriota bacterium</name>
    <dbReference type="NCBI Taxonomy" id="2212470"/>
    <lineage>
        <taxon>Bacteria</taxon>
        <taxon>Candidatus Eiseniibacteriota</taxon>
    </lineage>
</organism>
<accession>A0A938BMX4</accession>
<feature type="non-terminal residue" evidence="1">
    <location>
        <position position="1"/>
    </location>
</feature>
<dbReference type="Gene3D" id="3.40.50.2000">
    <property type="entry name" value="Glycogen Phosphorylase B"/>
    <property type="match status" value="1"/>
</dbReference>
<dbReference type="EMBL" id="VGIY01000027">
    <property type="protein sequence ID" value="MBM3316623.1"/>
    <property type="molecule type" value="Genomic_DNA"/>
</dbReference>
<dbReference type="Pfam" id="PF13692">
    <property type="entry name" value="Glyco_trans_1_4"/>
    <property type="match status" value="1"/>
</dbReference>
<dbReference type="AlphaFoldDB" id="A0A938BMX4"/>
<dbReference type="PANTHER" id="PTHR21015:SF22">
    <property type="entry name" value="GLYCOSYLTRANSFERASE"/>
    <property type="match status" value="1"/>
</dbReference>
<proteinExistence type="predicted"/>
<dbReference type="GO" id="GO:0016757">
    <property type="term" value="F:glycosyltransferase activity"/>
    <property type="evidence" value="ECO:0007669"/>
    <property type="project" value="TreeGrafter"/>
</dbReference>
<gene>
    <name evidence="1" type="ORF">FJY75_02100</name>
</gene>
<evidence type="ECO:0000313" key="1">
    <source>
        <dbReference type="EMBL" id="MBM3316623.1"/>
    </source>
</evidence>
<dbReference type="PANTHER" id="PTHR21015">
    <property type="entry name" value="UDP-N-ACETYLGLUCOSAMINE--N-ACETYLMURAMYL-(PENTAPEPTIDE) PYROPHOSPHORYL-UNDECAPRENOL N-ACETYLGLUCOSAMINE TRANSFERASE 1"/>
    <property type="match status" value="1"/>
</dbReference>
<protein>
    <submittedName>
        <fullName evidence="1">Glycosyltransferase</fullName>
    </submittedName>
</protein>
<dbReference type="Proteomes" id="UP000748308">
    <property type="component" value="Unassembled WGS sequence"/>
</dbReference>
<comment type="caution">
    <text evidence="1">The sequence shown here is derived from an EMBL/GenBank/DDBJ whole genome shotgun (WGS) entry which is preliminary data.</text>
</comment>
<evidence type="ECO:0000313" key="2">
    <source>
        <dbReference type="Proteomes" id="UP000748308"/>
    </source>
</evidence>